<keyword evidence="1" id="KW-0472">Membrane</keyword>
<dbReference type="AlphaFoldDB" id="A0A4Z0R0F8"/>
<reference evidence="2 3" key="1">
    <citation type="submission" date="2019-03" db="EMBL/GenBank/DDBJ databases">
        <title>Draft Genome Sequence of Desulfosporosinus fructosivorans Strain 63.6F, Isolated from Marine Sediment in the Baltic Sea.</title>
        <authorList>
            <person name="Hausmann B."/>
            <person name="Vandieken V."/>
            <person name="Pjevac P."/>
            <person name="Schreck K."/>
            <person name="Herbold C.W."/>
            <person name="Loy A."/>
        </authorList>
    </citation>
    <scope>NUCLEOTIDE SEQUENCE [LARGE SCALE GENOMIC DNA]</scope>
    <source>
        <strain evidence="2 3">63.6F</strain>
    </source>
</reference>
<keyword evidence="1" id="KW-1133">Transmembrane helix</keyword>
<keyword evidence="3" id="KW-1185">Reference proteome</keyword>
<dbReference type="Proteomes" id="UP000298460">
    <property type="component" value="Unassembled WGS sequence"/>
</dbReference>
<sequence length="183" mass="19500">MKKIKDRYLVGLISGLGGNLAKIAVEQVFNKSGFSKSNGYTTAAGIFLKRSDVSTPYGKAVGILADNMIAAGLGVTCIYWLTLMGKDNQLIKGAGLGAAEWGALYGVASSIGATAIYPVKPKDAIATFISHLAFGMTKISIAVMLGDSRLFKPSNLTLEIDEAQSLLAKPDETNQFKQHYYNV</sequence>
<comment type="caution">
    <text evidence="2">The sequence shown here is derived from an EMBL/GenBank/DDBJ whole genome shotgun (WGS) entry which is preliminary data.</text>
</comment>
<name>A0A4Z0R0F8_9FIRM</name>
<dbReference type="RefSeq" id="WP_135549584.1">
    <property type="nucleotide sequence ID" value="NZ_SPQQ01000007.1"/>
</dbReference>
<evidence type="ECO:0008006" key="4">
    <source>
        <dbReference type="Google" id="ProtNLM"/>
    </source>
</evidence>
<feature type="transmembrane region" description="Helical" evidence="1">
    <location>
        <begin position="60"/>
        <end position="81"/>
    </location>
</feature>
<accession>A0A4Z0R0F8</accession>
<organism evidence="2 3">
    <name type="scientific">Desulfosporosinus fructosivorans</name>
    <dbReference type="NCBI Taxonomy" id="2018669"/>
    <lineage>
        <taxon>Bacteria</taxon>
        <taxon>Bacillati</taxon>
        <taxon>Bacillota</taxon>
        <taxon>Clostridia</taxon>
        <taxon>Eubacteriales</taxon>
        <taxon>Desulfitobacteriaceae</taxon>
        <taxon>Desulfosporosinus</taxon>
    </lineage>
</organism>
<evidence type="ECO:0000313" key="3">
    <source>
        <dbReference type="Proteomes" id="UP000298460"/>
    </source>
</evidence>
<feature type="transmembrane region" description="Helical" evidence="1">
    <location>
        <begin position="125"/>
        <end position="145"/>
    </location>
</feature>
<evidence type="ECO:0000256" key="1">
    <source>
        <dbReference type="SAM" id="Phobius"/>
    </source>
</evidence>
<gene>
    <name evidence="2" type="ORF">E4K67_18895</name>
</gene>
<feature type="transmembrane region" description="Helical" evidence="1">
    <location>
        <begin position="102"/>
        <end position="119"/>
    </location>
</feature>
<evidence type="ECO:0000313" key="2">
    <source>
        <dbReference type="EMBL" id="TGE36522.1"/>
    </source>
</evidence>
<dbReference type="OrthoDB" id="1797193at2"/>
<keyword evidence="1" id="KW-0812">Transmembrane</keyword>
<proteinExistence type="predicted"/>
<protein>
    <recommendedName>
        <fullName evidence="4">DUF1440 domain-containing protein</fullName>
    </recommendedName>
</protein>
<dbReference type="EMBL" id="SPQQ01000007">
    <property type="protein sequence ID" value="TGE36522.1"/>
    <property type="molecule type" value="Genomic_DNA"/>
</dbReference>